<reference evidence="2 3" key="1">
    <citation type="submission" date="2019-08" db="EMBL/GenBank/DDBJ databases">
        <title>In-depth cultivation of the pig gut microbiome towards novel bacterial diversity and tailored functional studies.</title>
        <authorList>
            <person name="Wylensek D."/>
            <person name="Hitch T.C.A."/>
            <person name="Clavel T."/>
        </authorList>
    </citation>
    <scope>NUCLEOTIDE SEQUENCE [LARGE SCALE GENOMIC DNA]</scope>
    <source>
        <strain evidence="2 3">SM-530-WT-4B</strain>
    </source>
</reference>
<dbReference type="EMBL" id="VUNH01000004">
    <property type="protein sequence ID" value="MST55381.1"/>
    <property type="molecule type" value="Genomic_DNA"/>
</dbReference>
<name>A0A6L5YB01_9BACT</name>
<evidence type="ECO:0000313" key="3">
    <source>
        <dbReference type="Proteomes" id="UP000473699"/>
    </source>
</evidence>
<proteinExistence type="predicted"/>
<dbReference type="GO" id="GO:0003676">
    <property type="term" value="F:nucleic acid binding"/>
    <property type="evidence" value="ECO:0007669"/>
    <property type="project" value="InterPro"/>
</dbReference>
<dbReference type="InterPro" id="IPR050900">
    <property type="entry name" value="Transposase_IS3/IS150/IS904"/>
</dbReference>
<dbReference type="SUPFAM" id="SSF53098">
    <property type="entry name" value="Ribonuclease H-like"/>
    <property type="match status" value="1"/>
</dbReference>
<evidence type="ECO:0000313" key="2">
    <source>
        <dbReference type="EMBL" id="MST55381.1"/>
    </source>
</evidence>
<dbReference type="NCBIfam" id="NF033516">
    <property type="entry name" value="transpos_IS3"/>
    <property type="match status" value="1"/>
</dbReference>
<dbReference type="Pfam" id="PF13333">
    <property type="entry name" value="rve_2"/>
    <property type="match status" value="1"/>
</dbReference>
<accession>A0A6L5YB01</accession>
<dbReference type="InterPro" id="IPR025948">
    <property type="entry name" value="HTH-like_dom"/>
</dbReference>
<dbReference type="InterPro" id="IPR012337">
    <property type="entry name" value="RNaseH-like_sf"/>
</dbReference>
<comment type="caution">
    <text evidence="2">The sequence shown here is derived from an EMBL/GenBank/DDBJ whole genome shotgun (WGS) entry which is preliminary data.</text>
</comment>
<dbReference type="Pfam" id="PF13276">
    <property type="entry name" value="HTH_21"/>
    <property type="match status" value="1"/>
</dbReference>
<dbReference type="PANTHER" id="PTHR46889:SF4">
    <property type="entry name" value="TRANSPOSASE INSO FOR INSERTION SEQUENCE ELEMENT IS911B-RELATED"/>
    <property type="match status" value="1"/>
</dbReference>
<feature type="domain" description="Integrase catalytic" evidence="1">
    <location>
        <begin position="143"/>
        <end position="304"/>
    </location>
</feature>
<dbReference type="PROSITE" id="PS50994">
    <property type="entry name" value="INTEGRASE"/>
    <property type="match status" value="1"/>
</dbReference>
<sequence length="304" mass="35712">MYRITYAYRGTAKFSIRSWKAVRLKYRVIERLREKYPITAMCSILEVSRSGYYAWRKQKHKTDKDSWLMQQITACQRKNNYTYGCRRVQAWIEQNSHVHVNLKAVPRVMRKMDALARIRRRRAYTSSKETAHRYENILRRQFIQTFPNRCWAADIAYIPTKHGMAYMCAVIDLCGKMVLNCRLGTDMTSTLVIDTITQALKQEKATDGLVLHSDQGSQYTSGAYCNLSEECHFRPSMSSKGCPYDNSAMENFFGTLKSECLNRIKFTDMAQLENVIWEYVQFYNYERINMKNGLTPFEIRSKAK</sequence>
<protein>
    <submittedName>
        <fullName evidence="2">IS3 family transposase</fullName>
    </submittedName>
</protein>
<dbReference type="InterPro" id="IPR001584">
    <property type="entry name" value="Integrase_cat-core"/>
</dbReference>
<dbReference type="Proteomes" id="UP000473699">
    <property type="component" value="Unassembled WGS sequence"/>
</dbReference>
<dbReference type="GO" id="GO:0015074">
    <property type="term" value="P:DNA integration"/>
    <property type="evidence" value="ECO:0007669"/>
    <property type="project" value="InterPro"/>
</dbReference>
<organism evidence="2 3">
    <name type="scientific">Pyramidobacter porci</name>
    <dbReference type="NCBI Taxonomy" id="2605789"/>
    <lineage>
        <taxon>Bacteria</taxon>
        <taxon>Thermotogati</taxon>
        <taxon>Synergistota</taxon>
        <taxon>Synergistia</taxon>
        <taxon>Synergistales</taxon>
        <taxon>Dethiosulfovibrionaceae</taxon>
        <taxon>Pyramidobacter</taxon>
    </lineage>
</organism>
<dbReference type="InterPro" id="IPR036397">
    <property type="entry name" value="RNaseH_sf"/>
</dbReference>
<gene>
    <name evidence="2" type="ORF">FYJ74_04955</name>
</gene>
<dbReference type="PANTHER" id="PTHR46889">
    <property type="entry name" value="TRANSPOSASE INSF FOR INSERTION SEQUENCE IS3B-RELATED"/>
    <property type="match status" value="1"/>
</dbReference>
<evidence type="ECO:0000259" key="1">
    <source>
        <dbReference type="PROSITE" id="PS50994"/>
    </source>
</evidence>
<keyword evidence="3" id="KW-1185">Reference proteome</keyword>
<dbReference type="Gene3D" id="3.30.420.10">
    <property type="entry name" value="Ribonuclease H-like superfamily/Ribonuclease H"/>
    <property type="match status" value="1"/>
</dbReference>
<dbReference type="InterPro" id="IPR048020">
    <property type="entry name" value="Transpos_IS3"/>
</dbReference>
<dbReference type="Pfam" id="PF00665">
    <property type="entry name" value="rve"/>
    <property type="match status" value="1"/>
</dbReference>
<dbReference type="AlphaFoldDB" id="A0A6L5YB01"/>